<gene>
    <name evidence="1" type="ORF">ENW50_13145</name>
</gene>
<protein>
    <submittedName>
        <fullName evidence="1">Uncharacterized protein</fullName>
    </submittedName>
</protein>
<sequence>MSTSTNIPAMTPTARRVRAYFAPVNRTLGQPAVFDPSLSANFSLDAPPSPWMDLGWVEAFSRRSASKYGLLAAGSPANTQYQVRESLDATVSLRFSSWSKLTMALAAGSQHMNVITAATPAPGSGNGSGSKGVAAVSLAASGSTVTFLAMASTDAAKFAAGSLVAVDVDYTAQTGYVGSGVSAAYVASAAAVNSDPDYIRRVTFNVARVQSVSTTGVTLAQPLVAGVPTAVMKVQPILGFVDREGGSFFQEWSALFVIAGDQGERIFYYYPRLQAMGGAEEAATPLTAATVHVASSKSFTASSASANVANLKNAAATHTTQGASLPSSSSAQVLTPMHINQSERISLAANFRALPVTDANDGERAVCFRTFVPPAFALI</sequence>
<dbReference type="AlphaFoldDB" id="A0A7V5CUG1"/>
<proteinExistence type="predicted"/>
<dbReference type="EMBL" id="DTKL01000080">
    <property type="protein sequence ID" value="HGY95612.1"/>
    <property type="molecule type" value="Genomic_DNA"/>
</dbReference>
<accession>A0A7V5CUG1</accession>
<name>A0A7V5CUG1_9BACT</name>
<organism evidence="1">
    <name type="scientific">Acidobacterium capsulatum</name>
    <dbReference type="NCBI Taxonomy" id="33075"/>
    <lineage>
        <taxon>Bacteria</taxon>
        <taxon>Pseudomonadati</taxon>
        <taxon>Acidobacteriota</taxon>
        <taxon>Terriglobia</taxon>
        <taxon>Terriglobales</taxon>
        <taxon>Acidobacteriaceae</taxon>
        <taxon>Acidobacterium</taxon>
    </lineage>
</organism>
<evidence type="ECO:0000313" key="1">
    <source>
        <dbReference type="EMBL" id="HGY95612.1"/>
    </source>
</evidence>
<comment type="caution">
    <text evidence="1">The sequence shown here is derived from an EMBL/GenBank/DDBJ whole genome shotgun (WGS) entry which is preliminary data.</text>
</comment>
<reference evidence="1" key="1">
    <citation type="journal article" date="2020" name="mSystems">
        <title>Genome- and Community-Level Interaction Insights into Carbon Utilization and Element Cycling Functions of Hydrothermarchaeota in Hydrothermal Sediment.</title>
        <authorList>
            <person name="Zhou Z."/>
            <person name="Liu Y."/>
            <person name="Xu W."/>
            <person name="Pan J."/>
            <person name="Luo Z.H."/>
            <person name="Li M."/>
        </authorList>
    </citation>
    <scope>NUCLEOTIDE SEQUENCE [LARGE SCALE GENOMIC DNA]</scope>
    <source>
        <strain evidence="1">SpSt-855</strain>
    </source>
</reference>